<dbReference type="RefSeq" id="WP_330486177.1">
    <property type="nucleotide sequence ID" value="NZ_JAZBJZ010000166.1"/>
</dbReference>
<dbReference type="SUPFAM" id="SSF51344">
    <property type="entry name" value="Epsilon subunit of F1F0-ATP synthase N-terminal domain"/>
    <property type="match status" value="1"/>
</dbReference>
<dbReference type="InterPro" id="IPR001469">
    <property type="entry name" value="ATP_synth_F1_dsu/esu"/>
</dbReference>
<dbReference type="Proteomes" id="UP001333818">
    <property type="component" value="Unassembled WGS sequence"/>
</dbReference>
<keyword evidence="9" id="KW-1185">Reference proteome</keyword>
<dbReference type="Gene3D" id="2.60.15.10">
    <property type="entry name" value="F0F1 ATP synthase delta/epsilon subunit, N-terminal"/>
    <property type="match status" value="1"/>
</dbReference>
<dbReference type="NCBIfam" id="TIGR03166">
    <property type="entry name" value="alt_F1F0_F1_eps"/>
    <property type="match status" value="1"/>
</dbReference>
<keyword evidence="6" id="KW-0139">CF(1)</keyword>
<evidence type="ECO:0000313" key="8">
    <source>
        <dbReference type="EMBL" id="MEE3719740.1"/>
    </source>
</evidence>
<reference evidence="8" key="1">
    <citation type="submission" date="2024-01" db="EMBL/GenBank/DDBJ databases">
        <title>Bank of Algae and Cyanobacteria of the Azores (BACA) strain genomes.</title>
        <authorList>
            <person name="Luz R."/>
            <person name="Cordeiro R."/>
            <person name="Fonseca A."/>
            <person name="Goncalves V."/>
        </authorList>
    </citation>
    <scope>NUCLEOTIDE SEQUENCE</scope>
    <source>
        <strain evidence="8">BACA0141</strain>
    </source>
</reference>
<keyword evidence="3" id="KW-0813">Transport</keyword>
<dbReference type="EMBL" id="JAZBJZ010000166">
    <property type="protein sequence ID" value="MEE3719740.1"/>
    <property type="molecule type" value="Genomic_DNA"/>
</dbReference>
<comment type="caution">
    <text evidence="8">The sequence shown here is derived from an EMBL/GenBank/DDBJ whole genome shotgun (WGS) entry which is preliminary data.</text>
</comment>
<evidence type="ECO:0000259" key="7">
    <source>
        <dbReference type="Pfam" id="PF02823"/>
    </source>
</evidence>
<evidence type="ECO:0000256" key="4">
    <source>
        <dbReference type="ARBA" id="ARBA00023065"/>
    </source>
</evidence>
<dbReference type="AlphaFoldDB" id="A0AAW9Q891"/>
<evidence type="ECO:0000256" key="3">
    <source>
        <dbReference type="ARBA" id="ARBA00022448"/>
    </source>
</evidence>
<evidence type="ECO:0000256" key="5">
    <source>
        <dbReference type="ARBA" id="ARBA00023136"/>
    </source>
</evidence>
<accession>A0AAW9Q891</accession>
<gene>
    <name evidence="8" type="ORF">V2H45_23645</name>
</gene>
<evidence type="ECO:0000256" key="1">
    <source>
        <dbReference type="ARBA" id="ARBA00004184"/>
    </source>
</evidence>
<comment type="subcellular location">
    <subcellularLocation>
        <location evidence="1">Endomembrane system</location>
        <topology evidence="1">Peripheral membrane protein</topology>
    </subcellularLocation>
</comment>
<feature type="domain" description="ATP synthase F1 complex delta/epsilon subunit N-terminal" evidence="7">
    <location>
        <begin position="3"/>
        <end position="80"/>
    </location>
</feature>
<dbReference type="NCBIfam" id="NF004871">
    <property type="entry name" value="PRK06228.1"/>
    <property type="match status" value="1"/>
</dbReference>
<dbReference type="InterPro" id="IPR024037">
    <property type="entry name" value="Alt_ATP_synth_F1_esu"/>
</dbReference>
<dbReference type="GO" id="GO:0045259">
    <property type="term" value="C:proton-transporting ATP synthase complex"/>
    <property type="evidence" value="ECO:0007669"/>
    <property type="project" value="UniProtKB-KW"/>
</dbReference>
<name>A0AAW9Q891_9CYAN</name>
<evidence type="ECO:0000256" key="2">
    <source>
        <dbReference type="ARBA" id="ARBA00005712"/>
    </source>
</evidence>
<dbReference type="Pfam" id="PF02823">
    <property type="entry name" value="ATP-synt_DE_N"/>
    <property type="match status" value="1"/>
</dbReference>
<comment type="similarity">
    <text evidence="2">Belongs to the ATPase epsilon chain family.</text>
</comment>
<dbReference type="GO" id="GO:0046933">
    <property type="term" value="F:proton-transporting ATP synthase activity, rotational mechanism"/>
    <property type="evidence" value="ECO:0007669"/>
    <property type="project" value="InterPro"/>
</dbReference>
<keyword evidence="4" id="KW-0406">Ion transport</keyword>
<keyword evidence="5" id="KW-0472">Membrane</keyword>
<protein>
    <submittedName>
        <fullName evidence="8">F0F1 ATP synthase subunit epsilon</fullName>
    </submittedName>
</protein>
<sequence>MLLKIILPTKILLETEVSKVVAEAENGSFCLLPRHVDFVAILVPSLLSFIPEEGKEQFWAVDEGILIKQEDTVTVSTQHAVKGEDLGMLRQTIAQQFRAFSDREKTARSVLAKLEISTIRRFIELGEFL</sequence>
<organism evidence="8 9">
    <name type="scientific">Tumidithrix elongata BACA0141</name>
    <dbReference type="NCBI Taxonomy" id="2716417"/>
    <lineage>
        <taxon>Bacteria</taxon>
        <taxon>Bacillati</taxon>
        <taxon>Cyanobacteriota</taxon>
        <taxon>Cyanophyceae</taxon>
        <taxon>Pseudanabaenales</taxon>
        <taxon>Pseudanabaenaceae</taxon>
        <taxon>Tumidithrix</taxon>
        <taxon>Tumidithrix elongata</taxon>
    </lineage>
</organism>
<dbReference type="GO" id="GO:0012505">
    <property type="term" value="C:endomembrane system"/>
    <property type="evidence" value="ECO:0007669"/>
    <property type="project" value="UniProtKB-SubCell"/>
</dbReference>
<dbReference type="InterPro" id="IPR036771">
    <property type="entry name" value="ATPsynth_dsu/esu_N"/>
</dbReference>
<dbReference type="InterPro" id="IPR020546">
    <property type="entry name" value="ATP_synth_F1_dsu/esu_N"/>
</dbReference>
<evidence type="ECO:0000256" key="6">
    <source>
        <dbReference type="ARBA" id="ARBA00023196"/>
    </source>
</evidence>
<evidence type="ECO:0000313" key="9">
    <source>
        <dbReference type="Proteomes" id="UP001333818"/>
    </source>
</evidence>
<dbReference type="CDD" id="cd12152">
    <property type="entry name" value="F1-ATPase_delta"/>
    <property type="match status" value="1"/>
</dbReference>
<keyword evidence="6" id="KW-0066">ATP synthesis</keyword>
<proteinExistence type="inferred from homology"/>